<evidence type="ECO:0000313" key="2">
    <source>
        <dbReference type="EMBL" id="MFC4736507.1"/>
    </source>
</evidence>
<dbReference type="GO" id="GO:0003677">
    <property type="term" value="F:DNA binding"/>
    <property type="evidence" value="ECO:0007669"/>
    <property type="project" value="UniProtKB-KW"/>
</dbReference>
<protein>
    <submittedName>
        <fullName evidence="2">LytTR family transcriptional regulator DNA-binding domain-containing protein</fullName>
    </submittedName>
</protein>
<dbReference type="InterPro" id="IPR027417">
    <property type="entry name" value="P-loop_NTPase"/>
</dbReference>
<evidence type="ECO:0000313" key="3">
    <source>
        <dbReference type="Proteomes" id="UP001595896"/>
    </source>
</evidence>
<proteinExistence type="predicted"/>
<dbReference type="RefSeq" id="WP_377909144.1">
    <property type="nucleotide sequence ID" value="NZ_JBHSGK010000005.1"/>
</dbReference>
<dbReference type="Gene3D" id="3.40.50.300">
    <property type="entry name" value="P-loop containing nucleotide triphosphate hydrolases"/>
    <property type="match status" value="1"/>
</dbReference>
<dbReference type="InterPro" id="IPR012046">
    <property type="entry name" value="LytTR_ABC"/>
</dbReference>
<dbReference type="Pfam" id="PF04397">
    <property type="entry name" value="LytTR"/>
    <property type="match status" value="1"/>
</dbReference>
<gene>
    <name evidence="2" type="ORF">ACFO4L_07895</name>
</gene>
<dbReference type="PIRSF" id="PIRSF036612">
    <property type="entry name" value="ABC_ATP_LytTR"/>
    <property type="match status" value="1"/>
</dbReference>
<dbReference type="PANTHER" id="PTHR37299:SF1">
    <property type="entry name" value="STAGE 0 SPORULATION PROTEIN A HOMOLOG"/>
    <property type="match status" value="1"/>
</dbReference>
<sequence length="323" mass="37190">MTELHFIPRAGAGRRLPELTIPLPNETITACYTASEHQLELIEAIIAKEAVFKAEDAMMPDEQMSLMLREEGLYPKLTVKDQLTFYRRLYQSSLSAKAAAEELQLLDCYRDRIDRLSYSIQRRICAAKMLFQDASIYIVEEMEQNVDTESRKIIRRQLRKLADSGRAVLILTSAMESAITAADVIYRLKEDGLKEVPVEHDHETGDATADEVRFSKIPAKLEDKMVLFDPPEIDYIESRDSRSYICINNESYPCAFTLQELEEKLKSFGFFRCHRSYIVNLQKVREVITWTRNSYSLQLANKAKTEVPLSKQKLDELRAVFGL</sequence>
<name>A0ABV9NWL5_9BACI</name>
<dbReference type="PANTHER" id="PTHR37299">
    <property type="entry name" value="TRANSCRIPTIONAL REGULATOR-RELATED"/>
    <property type="match status" value="1"/>
</dbReference>
<dbReference type="SUPFAM" id="SSF52540">
    <property type="entry name" value="P-loop containing nucleoside triphosphate hydrolases"/>
    <property type="match status" value="1"/>
</dbReference>
<dbReference type="InterPro" id="IPR046947">
    <property type="entry name" value="LytR-like"/>
</dbReference>
<dbReference type="PROSITE" id="PS50930">
    <property type="entry name" value="HTH_LYTTR"/>
    <property type="match status" value="1"/>
</dbReference>
<keyword evidence="2" id="KW-0238">DNA-binding</keyword>
<dbReference type="InterPro" id="IPR007492">
    <property type="entry name" value="LytTR_DNA-bd_dom"/>
</dbReference>
<keyword evidence="3" id="KW-1185">Reference proteome</keyword>
<dbReference type="Proteomes" id="UP001595896">
    <property type="component" value="Unassembled WGS sequence"/>
</dbReference>
<evidence type="ECO:0000259" key="1">
    <source>
        <dbReference type="PROSITE" id="PS50930"/>
    </source>
</evidence>
<dbReference type="SMART" id="SM00850">
    <property type="entry name" value="LytTR"/>
    <property type="match status" value="1"/>
</dbReference>
<dbReference type="EMBL" id="JBHSGK010000005">
    <property type="protein sequence ID" value="MFC4736507.1"/>
    <property type="molecule type" value="Genomic_DNA"/>
</dbReference>
<feature type="domain" description="HTH LytTR-type" evidence="1">
    <location>
        <begin position="217"/>
        <end position="323"/>
    </location>
</feature>
<comment type="caution">
    <text evidence="2">The sequence shown here is derived from an EMBL/GenBank/DDBJ whole genome shotgun (WGS) entry which is preliminary data.</text>
</comment>
<reference evidence="3" key="1">
    <citation type="journal article" date="2019" name="Int. J. Syst. Evol. Microbiol.">
        <title>The Global Catalogue of Microorganisms (GCM) 10K type strain sequencing project: providing services to taxonomists for standard genome sequencing and annotation.</title>
        <authorList>
            <consortium name="The Broad Institute Genomics Platform"/>
            <consortium name="The Broad Institute Genome Sequencing Center for Infectious Disease"/>
            <person name="Wu L."/>
            <person name="Ma J."/>
        </authorList>
    </citation>
    <scope>NUCLEOTIDE SEQUENCE [LARGE SCALE GENOMIC DNA]</scope>
    <source>
        <strain evidence="3">JCM 12165</strain>
    </source>
</reference>
<accession>A0ABV9NWL5</accession>
<organism evidence="2 3">
    <name type="scientific">Bacillus daqingensis</name>
    <dbReference type="NCBI Taxonomy" id="872396"/>
    <lineage>
        <taxon>Bacteria</taxon>
        <taxon>Bacillati</taxon>
        <taxon>Bacillota</taxon>
        <taxon>Bacilli</taxon>
        <taxon>Bacillales</taxon>
        <taxon>Bacillaceae</taxon>
        <taxon>Bacillus</taxon>
    </lineage>
</organism>
<dbReference type="CDD" id="cd00267">
    <property type="entry name" value="ABC_ATPase"/>
    <property type="match status" value="1"/>
</dbReference>
<dbReference type="Gene3D" id="2.40.50.1020">
    <property type="entry name" value="LytTr DNA-binding domain"/>
    <property type="match status" value="1"/>
</dbReference>